<dbReference type="PANTHER" id="PTHR32347">
    <property type="entry name" value="EFFLUX SYSTEM COMPONENT YKNX-RELATED"/>
    <property type="match status" value="1"/>
</dbReference>
<accession>A0A1I4FNM9</accession>
<keyword evidence="6" id="KW-1185">Reference proteome</keyword>
<dbReference type="EMBL" id="FOSZ01000006">
    <property type="protein sequence ID" value="SFL19508.1"/>
    <property type="molecule type" value="Genomic_DNA"/>
</dbReference>
<evidence type="ECO:0000256" key="2">
    <source>
        <dbReference type="ARBA" id="ARBA00023054"/>
    </source>
</evidence>
<name>A0A1I4FNM9_9RHOB</name>
<dbReference type="InterPro" id="IPR050465">
    <property type="entry name" value="UPF0194_transport"/>
</dbReference>
<dbReference type="AlphaFoldDB" id="A0A1I4FNM9"/>
<evidence type="ECO:0008006" key="7">
    <source>
        <dbReference type="Google" id="ProtNLM"/>
    </source>
</evidence>
<evidence type="ECO:0000256" key="1">
    <source>
        <dbReference type="ARBA" id="ARBA00004196"/>
    </source>
</evidence>
<feature type="transmembrane region" description="Helical" evidence="4">
    <location>
        <begin position="20"/>
        <end position="40"/>
    </location>
</feature>
<keyword evidence="4" id="KW-0812">Transmembrane</keyword>
<organism evidence="5 6">
    <name type="scientific">Shimia haliotis</name>
    <dbReference type="NCBI Taxonomy" id="1280847"/>
    <lineage>
        <taxon>Bacteria</taxon>
        <taxon>Pseudomonadati</taxon>
        <taxon>Pseudomonadota</taxon>
        <taxon>Alphaproteobacteria</taxon>
        <taxon>Rhodobacterales</taxon>
        <taxon>Roseobacteraceae</taxon>
    </lineage>
</organism>
<dbReference type="PANTHER" id="PTHR32347:SF23">
    <property type="entry name" value="BLL5650 PROTEIN"/>
    <property type="match status" value="1"/>
</dbReference>
<protein>
    <recommendedName>
        <fullName evidence="7">HlyD family secretion protein</fullName>
    </recommendedName>
</protein>
<dbReference type="GO" id="GO:0030313">
    <property type="term" value="C:cell envelope"/>
    <property type="evidence" value="ECO:0007669"/>
    <property type="project" value="UniProtKB-SubCell"/>
</dbReference>
<feature type="coiled-coil region" evidence="3">
    <location>
        <begin position="220"/>
        <end position="254"/>
    </location>
</feature>
<gene>
    <name evidence="5" type="ORF">SAMN04488036_106188</name>
</gene>
<keyword evidence="2 3" id="KW-0175">Coiled coil</keyword>
<dbReference type="STRING" id="1280847.SAMN04488036_106188"/>
<sequence>MMTRQSVDPRAPRRPHAKGLLWLGWAVSASGLLALSGALFSEALTFTDVRRYQGYFDPAVTRQPLTVPADVPLAAVLVREGEDVVQGQRVALFDSAQLKARITFLQEEFALNRLERDCLMRGSTSADRDTSAIAGNDDFKLRAKTVLNRCALRHKENALVVSELVQGRNALHLRAQLAHREALERARLTAPSVRRVLSLRAAIERGELDAAIAGLEFDLAAEATRQAGQIQNEVANLEAKSHQLRRKIQSLQSYAEAPYLVAPDSGKVIRVRNLPLHEAFSSETTLVQLEAETPEVFEATLFVPLDEVALVDPNRKILVHLAGLPPAVSSVPAHVTGTTRSLVLANGQQVATVNIALDLSDTEPNGGLNGADLLQNSSGRSAITATFSNTTLSSAILPAWYRLGSYF</sequence>
<evidence type="ECO:0000256" key="4">
    <source>
        <dbReference type="SAM" id="Phobius"/>
    </source>
</evidence>
<reference evidence="6" key="1">
    <citation type="submission" date="2016-10" db="EMBL/GenBank/DDBJ databases">
        <authorList>
            <person name="Varghese N."/>
            <person name="Submissions S."/>
        </authorList>
    </citation>
    <scope>NUCLEOTIDE SEQUENCE [LARGE SCALE GENOMIC DNA]</scope>
    <source>
        <strain evidence="6">DSM 28453</strain>
    </source>
</reference>
<evidence type="ECO:0000313" key="6">
    <source>
        <dbReference type="Proteomes" id="UP000198851"/>
    </source>
</evidence>
<dbReference type="Proteomes" id="UP000198851">
    <property type="component" value="Unassembled WGS sequence"/>
</dbReference>
<comment type="subcellular location">
    <subcellularLocation>
        <location evidence="1">Cell envelope</location>
    </subcellularLocation>
</comment>
<keyword evidence="4" id="KW-1133">Transmembrane helix</keyword>
<proteinExistence type="predicted"/>
<keyword evidence="4" id="KW-0472">Membrane</keyword>
<evidence type="ECO:0000313" key="5">
    <source>
        <dbReference type="EMBL" id="SFL19508.1"/>
    </source>
</evidence>
<evidence type="ECO:0000256" key="3">
    <source>
        <dbReference type="SAM" id="Coils"/>
    </source>
</evidence>